<evidence type="ECO:0000313" key="10">
    <source>
        <dbReference type="Proteomes" id="UP001500194"/>
    </source>
</evidence>
<dbReference type="PIRSF" id="PIRSF003107">
    <property type="entry name" value="PhoU"/>
    <property type="match status" value="1"/>
</dbReference>
<sequence>MTRESYQEELDDLRRDVREMGDLVLGRLDDALACLAGDAGDDLAREVVRGDDEVNERYLALEDACIDLIALQQPVAGDLRFVVASFKILTDLERVADLAVNLAEYSLAASDIAVPTDDLSTIGERARDLVERALDAYIDTDPVECRAIADADDEIDALCARANETVVRDLIEREADADAWTVETLMDDVSRVLLTVRDLERIGDHAVNVAARTLYMTENDPELIY</sequence>
<dbReference type="InterPro" id="IPR028366">
    <property type="entry name" value="PhoU"/>
</dbReference>
<dbReference type="AlphaFoldDB" id="A0AAV3T3Z1"/>
<keyword evidence="5 7" id="KW-0963">Cytoplasm</keyword>
<dbReference type="GO" id="GO:0005737">
    <property type="term" value="C:cytoplasm"/>
    <property type="evidence" value="ECO:0007669"/>
    <property type="project" value="UniProtKB-SubCell"/>
</dbReference>
<evidence type="ECO:0000256" key="3">
    <source>
        <dbReference type="ARBA" id="ARBA00011738"/>
    </source>
</evidence>
<dbReference type="GO" id="GO:0030643">
    <property type="term" value="P:intracellular phosphate ion homeostasis"/>
    <property type="evidence" value="ECO:0007669"/>
    <property type="project" value="InterPro"/>
</dbReference>
<comment type="caution">
    <text evidence="9">The sequence shown here is derived from an EMBL/GenBank/DDBJ whole genome shotgun (WGS) entry which is preliminary data.</text>
</comment>
<reference evidence="9 10" key="1">
    <citation type="journal article" date="2019" name="Int. J. Syst. Evol. Microbiol.">
        <title>The Global Catalogue of Microorganisms (GCM) 10K type strain sequencing project: providing services to taxonomists for standard genome sequencing and annotation.</title>
        <authorList>
            <consortium name="The Broad Institute Genomics Platform"/>
            <consortium name="The Broad Institute Genome Sequencing Center for Infectious Disease"/>
            <person name="Wu L."/>
            <person name="Ma J."/>
        </authorList>
    </citation>
    <scope>NUCLEOTIDE SEQUENCE [LARGE SCALE GENOMIC DNA]</scope>
    <source>
        <strain evidence="9 10">JCM 16327</strain>
    </source>
</reference>
<evidence type="ECO:0000256" key="2">
    <source>
        <dbReference type="ARBA" id="ARBA00008107"/>
    </source>
</evidence>
<accession>A0AAV3T3Z1</accession>
<evidence type="ECO:0000256" key="6">
    <source>
        <dbReference type="ARBA" id="ARBA00022592"/>
    </source>
</evidence>
<protein>
    <recommendedName>
        <fullName evidence="7">Phosphate-specific transport system accessory protein PhoU</fullName>
    </recommendedName>
</protein>
<dbReference type="SUPFAM" id="SSF109755">
    <property type="entry name" value="PhoU-like"/>
    <property type="match status" value="1"/>
</dbReference>
<dbReference type="Proteomes" id="UP001500194">
    <property type="component" value="Unassembled WGS sequence"/>
</dbReference>
<comment type="function">
    <text evidence="7">Plays a role in the regulation of phosphate uptake.</text>
</comment>
<evidence type="ECO:0000313" key="9">
    <source>
        <dbReference type="EMBL" id="GAA0656575.1"/>
    </source>
</evidence>
<dbReference type="InterPro" id="IPR026022">
    <property type="entry name" value="PhoU_dom"/>
</dbReference>
<dbReference type="PANTHER" id="PTHR42930:SF3">
    <property type="entry name" value="PHOSPHATE-SPECIFIC TRANSPORT SYSTEM ACCESSORY PROTEIN PHOU"/>
    <property type="match status" value="1"/>
</dbReference>
<evidence type="ECO:0000256" key="4">
    <source>
        <dbReference type="ARBA" id="ARBA00022448"/>
    </source>
</evidence>
<evidence type="ECO:0000256" key="1">
    <source>
        <dbReference type="ARBA" id="ARBA00004496"/>
    </source>
</evidence>
<evidence type="ECO:0000256" key="7">
    <source>
        <dbReference type="PIRNR" id="PIRNR003107"/>
    </source>
</evidence>
<dbReference type="Pfam" id="PF01895">
    <property type="entry name" value="PhoU"/>
    <property type="match status" value="2"/>
</dbReference>
<evidence type="ECO:0000259" key="8">
    <source>
        <dbReference type="Pfam" id="PF01895"/>
    </source>
</evidence>
<comment type="subunit">
    <text evidence="3 7">Homodimer.</text>
</comment>
<keyword evidence="6 7" id="KW-0592">Phosphate transport</keyword>
<gene>
    <name evidence="9" type="primary">phoU_1</name>
    <name evidence="9" type="ORF">GCM10009019_20700</name>
</gene>
<dbReference type="PANTHER" id="PTHR42930">
    <property type="entry name" value="PHOSPHATE-SPECIFIC TRANSPORT SYSTEM ACCESSORY PROTEIN PHOU"/>
    <property type="match status" value="1"/>
</dbReference>
<dbReference type="GO" id="GO:0006817">
    <property type="term" value="P:phosphate ion transport"/>
    <property type="evidence" value="ECO:0007669"/>
    <property type="project" value="UniProtKB-KW"/>
</dbReference>
<dbReference type="RefSeq" id="WP_227259868.1">
    <property type="nucleotide sequence ID" value="NZ_BAAADU010000002.1"/>
</dbReference>
<comment type="similarity">
    <text evidence="2 7">Belongs to the PhoU family.</text>
</comment>
<dbReference type="EMBL" id="BAAADU010000002">
    <property type="protein sequence ID" value="GAA0656575.1"/>
    <property type="molecule type" value="Genomic_DNA"/>
</dbReference>
<dbReference type="NCBIfam" id="TIGR02135">
    <property type="entry name" value="phoU_full"/>
    <property type="match status" value="1"/>
</dbReference>
<keyword evidence="4 7" id="KW-0813">Transport</keyword>
<organism evidence="9 10">
    <name type="scientific">Salarchaeum japonicum</name>
    <dbReference type="NCBI Taxonomy" id="555573"/>
    <lineage>
        <taxon>Archaea</taxon>
        <taxon>Methanobacteriati</taxon>
        <taxon>Methanobacteriota</taxon>
        <taxon>Stenosarchaea group</taxon>
        <taxon>Halobacteria</taxon>
        <taxon>Halobacteriales</taxon>
        <taxon>Halobacteriaceae</taxon>
    </lineage>
</organism>
<name>A0AAV3T3Z1_9EURY</name>
<comment type="subcellular location">
    <subcellularLocation>
        <location evidence="1 7">Cytoplasm</location>
    </subcellularLocation>
</comment>
<feature type="domain" description="PhoU" evidence="8">
    <location>
        <begin position="120"/>
        <end position="212"/>
    </location>
</feature>
<dbReference type="GO" id="GO:0045936">
    <property type="term" value="P:negative regulation of phosphate metabolic process"/>
    <property type="evidence" value="ECO:0007669"/>
    <property type="project" value="InterPro"/>
</dbReference>
<dbReference type="Gene3D" id="1.20.58.220">
    <property type="entry name" value="Phosphate transport system protein phou homolog 2, domain 2"/>
    <property type="match status" value="1"/>
</dbReference>
<dbReference type="GeneID" id="68573250"/>
<proteinExistence type="inferred from homology"/>
<evidence type="ECO:0000256" key="5">
    <source>
        <dbReference type="ARBA" id="ARBA00022490"/>
    </source>
</evidence>
<dbReference type="FunFam" id="1.20.58.220:FF:000004">
    <property type="entry name" value="Phosphate-specific transport system accessory protein PhoU"/>
    <property type="match status" value="1"/>
</dbReference>
<dbReference type="InterPro" id="IPR038078">
    <property type="entry name" value="PhoU-like_sf"/>
</dbReference>
<keyword evidence="10" id="KW-1185">Reference proteome</keyword>
<feature type="domain" description="PhoU" evidence="8">
    <location>
        <begin position="17"/>
        <end position="105"/>
    </location>
</feature>